<accession>A0A5P2HFR8</accession>
<reference evidence="1 2" key="1">
    <citation type="submission" date="2019-09" db="EMBL/GenBank/DDBJ databases">
        <title>FDA dAtabase for Regulatory Grade micrObial Sequences (FDA-ARGOS): Supporting development and validation of Infectious Disease Dx tests.</title>
        <authorList>
            <person name="Sciortino C."/>
            <person name="Tallon L."/>
            <person name="Sadzewicz L."/>
            <person name="Vavikolanu K."/>
            <person name="Mehta A."/>
            <person name="Aluvathingal J."/>
            <person name="Nadendla S."/>
            <person name="Nandy P."/>
            <person name="Geyer C."/>
            <person name="Yan Y."/>
            <person name="Sichtig H."/>
        </authorList>
    </citation>
    <scope>NUCLEOTIDE SEQUENCE [LARGE SCALE GENOMIC DNA]</scope>
    <source>
        <strain evidence="1 2">FDAARGOS_664</strain>
    </source>
</reference>
<dbReference type="PANTHER" id="PTHR35841:SF1">
    <property type="entry name" value="PHOSPHONATES-BINDING PERIPLASMIC PROTEIN"/>
    <property type="match status" value="1"/>
</dbReference>
<dbReference type="SUPFAM" id="SSF53850">
    <property type="entry name" value="Periplasmic binding protein-like II"/>
    <property type="match status" value="1"/>
</dbReference>
<dbReference type="EMBL" id="CP044067">
    <property type="protein sequence ID" value="QET05989.1"/>
    <property type="molecule type" value="Genomic_DNA"/>
</dbReference>
<dbReference type="Proteomes" id="UP000322822">
    <property type="component" value="Chromosome 2"/>
</dbReference>
<sequence>MASGIASFRMYNATPAVAAAWQALFVQVFEDLRWPVEVIPHAWPAPLTDLWQRRDLVCGFMCGLPFVRGAAPVVPLVAPVLRGHARYRSEFLVRAESGWHTLDDTFGHRFGWMAEHSQSGYQAARRALAPFARERGPLFGASIGPLDTPARTLDALRQRQIDVTALDGFYLDLLRRHDPAALAGIQTVGATPWTPNPLLVAAESLPAEDRRLLVDKLVSLGAPGENPRYRALLDDVCIDRFVEPDLPAYDVLLTPIDGYPEIR</sequence>
<dbReference type="Pfam" id="PF12974">
    <property type="entry name" value="Phosphonate-bd"/>
    <property type="match status" value="1"/>
</dbReference>
<dbReference type="PANTHER" id="PTHR35841">
    <property type="entry name" value="PHOSPHONATES-BINDING PERIPLASMIC PROTEIN"/>
    <property type="match status" value="1"/>
</dbReference>
<organism evidence="1 2">
    <name type="scientific">Cupriavidus pauculus</name>
    <dbReference type="NCBI Taxonomy" id="82633"/>
    <lineage>
        <taxon>Bacteria</taxon>
        <taxon>Pseudomonadati</taxon>
        <taxon>Pseudomonadota</taxon>
        <taxon>Betaproteobacteria</taxon>
        <taxon>Burkholderiales</taxon>
        <taxon>Burkholderiaceae</taxon>
        <taxon>Cupriavidus</taxon>
    </lineage>
</organism>
<gene>
    <name evidence="1" type="ORF">FOB72_29090</name>
</gene>
<protein>
    <submittedName>
        <fullName evidence="1">Phosphate/phosphite/phosphonate ABC transporter substrate-binding protein</fullName>
    </submittedName>
</protein>
<dbReference type="Gene3D" id="3.40.190.10">
    <property type="entry name" value="Periplasmic binding protein-like II"/>
    <property type="match status" value="2"/>
</dbReference>
<evidence type="ECO:0000313" key="2">
    <source>
        <dbReference type="Proteomes" id="UP000322822"/>
    </source>
</evidence>
<dbReference type="RefSeq" id="WP_150376690.1">
    <property type="nucleotide sequence ID" value="NZ_CP044067.1"/>
</dbReference>
<name>A0A5P2HFR8_9BURK</name>
<dbReference type="OrthoDB" id="5599602at2"/>
<evidence type="ECO:0000313" key="1">
    <source>
        <dbReference type="EMBL" id="QET05989.1"/>
    </source>
</evidence>
<proteinExistence type="predicted"/>
<dbReference type="AlphaFoldDB" id="A0A5P2HFR8"/>